<comment type="subcellular location">
    <subcellularLocation>
        <location evidence="1 8">Cytoplasm</location>
    </subcellularLocation>
</comment>
<evidence type="ECO:0000256" key="1">
    <source>
        <dbReference type="ARBA" id="ARBA00004496"/>
    </source>
</evidence>
<keyword evidence="12" id="KW-1185">Reference proteome</keyword>
<dbReference type="CDD" id="cd04470">
    <property type="entry name" value="S1_EF-P_repeat_1"/>
    <property type="match status" value="1"/>
</dbReference>
<dbReference type="InterPro" id="IPR015365">
    <property type="entry name" value="Elong-fact-P_C"/>
</dbReference>
<accession>A0A059XWJ4</accession>
<evidence type="ECO:0000256" key="8">
    <source>
        <dbReference type="HAMAP-Rule" id="MF_00141"/>
    </source>
</evidence>
<dbReference type="SUPFAM" id="SSF50249">
    <property type="entry name" value="Nucleic acid-binding proteins"/>
    <property type="match status" value="2"/>
</dbReference>
<evidence type="ECO:0000256" key="7">
    <source>
        <dbReference type="ARBA" id="ARBA00025469"/>
    </source>
</evidence>
<dbReference type="Proteomes" id="UP000027088">
    <property type="component" value="Chromosome"/>
</dbReference>
<keyword evidence="4 8" id="KW-0963">Cytoplasm</keyword>
<comment type="function">
    <text evidence="7 8">Involved in peptide bond synthesis. Stimulates efficient translation and peptide-bond synthesis on native or reconstituted 70S ribosomes in vitro. Probably functions indirectly by altering the affinity of the ribosome for aminoacyl-tRNA, thus increasing their reactivity as acceptors for peptidyl transferase.</text>
</comment>
<dbReference type="Pfam" id="PF01132">
    <property type="entry name" value="EFP"/>
    <property type="match status" value="1"/>
</dbReference>
<proteinExistence type="inferred from homology"/>
<evidence type="ECO:0000256" key="4">
    <source>
        <dbReference type="ARBA" id="ARBA00022490"/>
    </source>
</evidence>
<evidence type="ECO:0000256" key="3">
    <source>
        <dbReference type="ARBA" id="ARBA00009479"/>
    </source>
</evidence>
<dbReference type="Pfam" id="PF09285">
    <property type="entry name" value="Elong-fact-P_C"/>
    <property type="match status" value="1"/>
</dbReference>
<dbReference type="InterPro" id="IPR012340">
    <property type="entry name" value="NA-bd_OB-fold"/>
</dbReference>
<dbReference type="GO" id="GO:0003746">
    <property type="term" value="F:translation elongation factor activity"/>
    <property type="evidence" value="ECO:0007669"/>
    <property type="project" value="UniProtKB-UniRule"/>
</dbReference>
<evidence type="ECO:0000256" key="5">
    <source>
        <dbReference type="ARBA" id="ARBA00022768"/>
    </source>
</evidence>
<dbReference type="InterPro" id="IPR013185">
    <property type="entry name" value="Transl_elong_KOW-like"/>
</dbReference>
<dbReference type="PANTHER" id="PTHR30053">
    <property type="entry name" value="ELONGATION FACTOR P"/>
    <property type="match status" value="1"/>
</dbReference>
<dbReference type="FunFam" id="2.40.50.140:FF:000004">
    <property type="entry name" value="Elongation factor P"/>
    <property type="match status" value="1"/>
</dbReference>
<dbReference type="EMBL" id="CP007521">
    <property type="protein sequence ID" value="AIA29681.1"/>
    <property type="molecule type" value="Genomic_DNA"/>
</dbReference>
<dbReference type="RefSeq" id="WP_038562106.1">
    <property type="nucleotide sequence ID" value="NZ_AP018940.1"/>
</dbReference>
<dbReference type="GO" id="GO:0043043">
    <property type="term" value="P:peptide biosynthetic process"/>
    <property type="evidence" value="ECO:0007669"/>
    <property type="project" value="InterPro"/>
</dbReference>
<dbReference type="GO" id="GO:0005829">
    <property type="term" value="C:cytosol"/>
    <property type="evidence" value="ECO:0007669"/>
    <property type="project" value="UniProtKB-ARBA"/>
</dbReference>
<evidence type="ECO:0000256" key="6">
    <source>
        <dbReference type="ARBA" id="ARBA00022917"/>
    </source>
</evidence>
<dbReference type="InterPro" id="IPR020599">
    <property type="entry name" value="Transl_elong_fac_P/YeiP"/>
</dbReference>
<evidence type="ECO:0000256" key="2">
    <source>
        <dbReference type="ARBA" id="ARBA00004815"/>
    </source>
</evidence>
<dbReference type="HAMAP" id="MF_00141">
    <property type="entry name" value="EF_P"/>
    <property type="match status" value="1"/>
</dbReference>
<dbReference type="AlphaFoldDB" id="A0A059XWJ4"/>
<evidence type="ECO:0000256" key="9">
    <source>
        <dbReference type="NCBIfam" id="TIGR00038"/>
    </source>
</evidence>
<dbReference type="SMART" id="SM00841">
    <property type="entry name" value="Elong-fact-P_C"/>
    <property type="match status" value="1"/>
</dbReference>
<reference evidence="11 12" key="1">
    <citation type="journal article" date="2014" name="Genome Announc.">
        <title>Complete Genome Sequence of the Bovine Mastitis Pathogen Mycoplasma californicum Strain ST-6T (ATCC 33461T).</title>
        <authorList>
            <person name="Calcutt M.J."/>
            <person name="Foecking M.F."/>
            <person name="Fox L.K."/>
        </authorList>
    </citation>
    <scope>NUCLEOTIDE SEQUENCE [LARGE SCALE GENOMIC DNA]</scope>
    <source>
        <strain evidence="11 12">ST-6</strain>
    </source>
</reference>
<comment type="similarity">
    <text evidence="3 8 10">Belongs to the elongation factor P family.</text>
</comment>
<dbReference type="InterPro" id="IPR014722">
    <property type="entry name" value="Rib_uL2_dom2"/>
</dbReference>
<dbReference type="SUPFAM" id="SSF50104">
    <property type="entry name" value="Translation proteins SH3-like domain"/>
    <property type="match status" value="1"/>
</dbReference>
<sequence length="187" mass="20864">MINVNTFKGGITFEDEGEIFVVIEAQHSKQGRGQANVKAKVKNLRTGAITIKSYTGGTMIKKAHIDKRPMNFLYSDGANIILMDNETYEQVEIPTKNVEWELNFLKEGATVKIRKFGDEILDVELESSVNLQVTEAPDAVKGNTTTNPQKRVTVETGYELDTPMFIKEGDIITISTETGKYLSRGKE</sequence>
<protein>
    <recommendedName>
        <fullName evidence="8 9">Elongation factor P</fullName>
        <shortName evidence="8">EF-P</shortName>
    </recommendedName>
</protein>
<keyword evidence="6 8" id="KW-0648">Protein biosynthesis</keyword>
<dbReference type="KEGG" id="mcr:MCFN_02815"/>
<evidence type="ECO:0000313" key="11">
    <source>
        <dbReference type="EMBL" id="AIA29681.1"/>
    </source>
</evidence>
<dbReference type="UniPathway" id="UPA00345"/>
<dbReference type="eggNOG" id="COG0231">
    <property type="taxonomic scope" value="Bacteria"/>
</dbReference>
<dbReference type="OrthoDB" id="9801844at2"/>
<dbReference type="Gene3D" id="2.40.50.140">
    <property type="entry name" value="Nucleic acid-binding proteins"/>
    <property type="match status" value="2"/>
</dbReference>
<dbReference type="SMART" id="SM01185">
    <property type="entry name" value="EFP"/>
    <property type="match status" value="1"/>
</dbReference>
<evidence type="ECO:0000256" key="10">
    <source>
        <dbReference type="RuleBase" id="RU004389"/>
    </source>
</evidence>
<keyword evidence="5 8" id="KW-0251">Elongation factor</keyword>
<dbReference type="Pfam" id="PF08207">
    <property type="entry name" value="EFP_N"/>
    <property type="match status" value="1"/>
</dbReference>
<dbReference type="CDD" id="cd05794">
    <property type="entry name" value="S1_EF-P_repeat_2"/>
    <property type="match status" value="1"/>
</dbReference>
<dbReference type="NCBIfam" id="NF001810">
    <property type="entry name" value="PRK00529.1"/>
    <property type="match status" value="1"/>
</dbReference>
<organism evidence="11 12">
    <name type="scientific">Mycoplasmopsis californica</name>
    <dbReference type="NCBI Taxonomy" id="2113"/>
    <lineage>
        <taxon>Bacteria</taxon>
        <taxon>Bacillati</taxon>
        <taxon>Mycoplasmatota</taxon>
        <taxon>Mycoplasmoidales</taxon>
        <taxon>Metamycoplasmataceae</taxon>
        <taxon>Mycoplasmopsis</taxon>
    </lineage>
</organism>
<dbReference type="NCBIfam" id="TIGR00038">
    <property type="entry name" value="efp"/>
    <property type="match status" value="1"/>
</dbReference>
<dbReference type="PANTHER" id="PTHR30053:SF12">
    <property type="entry name" value="ELONGATION FACTOR P (EF-P) FAMILY PROTEIN"/>
    <property type="match status" value="1"/>
</dbReference>
<dbReference type="FunFam" id="2.40.50.140:FF:000009">
    <property type="entry name" value="Elongation factor P"/>
    <property type="match status" value="1"/>
</dbReference>
<dbReference type="InterPro" id="IPR001059">
    <property type="entry name" value="Transl_elong_P/YeiP_cen"/>
</dbReference>
<evidence type="ECO:0000313" key="12">
    <source>
        <dbReference type="Proteomes" id="UP000027088"/>
    </source>
</evidence>
<dbReference type="InterPro" id="IPR011768">
    <property type="entry name" value="Transl_elongation_fac_P"/>
</dbReference>
<comment type="pathway">
    <text evidence="2 8">Protein biosynthesis; polypeptide chain elongation.</text>
</comment>
<dbReference type="Gene3D" id="2.30.30.30">
    <property type="match status" value="1"/>
</dbReference>
<dbReference type="InterPro" id="IPR008991">
    <property type="entry name" value="Translation_prot_SH3-like_sf"/>
</dbReference>
<dbReference type="PIRSF" id="PIRSF005901">
    <property type="entry name" value="EF-P"/>
    <property type="match status" value="1"/>
</dbReference>
<name>A0A059XWJ4_9BACT</name>
<gene>
    <name evidence="8 11" type="primary">efp</name>
    <name evidence="11" type="ORF">MCFN_02815</name>
</gene>